<accession>S3CT79</accession>
<name>S3CT79_GLAL2</name>
<keyword evidence="1" id="KW-0808">Transferase</keyword>
<dbReference type="HOGENOM" id="CLU_051542_0_1_1"/>
<dbReference type="KEGG" id="glz:GLAREA_09961"/>
<dbReference type="GO" id="GO:0032259">
    <property type="term" value="P:methylation"/>
    <property type="evidence" value="ECO:0007669"/>
    <property type="project" value="UniProtKB-KW"/>
</dbReference>
<gene>
    <name evidence="1" type="ORF">GLAREA_09961</name>
</gene>
<evidence type="ECO:0000313" key="1">
    <source>
        <dbReference type="EMBL" id="EPE28840.1"/>
    </source>
</evidence>
<protein>
    <submittedName>
        <fullName evidence="1">S-adenosyl-L-methionine-dependent methyltransferase</fullName>
    </submittedName>
</protein>
<dbReference type="PANTHER" id="PTHR35897">
    <property type="entry name" value="METHYLTRANSFERASE AUSD"/>
    <property type="match status" value="1"/>
</dbReference>
<dbReference type="OMA" id="HLFSWDG"/>
<reference evidence="1 2" key="1">
    <citation type="journal article" date="2013" name="BMC Genomics">
        <title>Genomics-driven discovery of the pneumocandin biosynthetic gene cluster in the fungus Glarea lozoyensis.</title>
        <authorList>
            <person name="Chen L."/>
            <person name="Yue Q."/>
            <person name="Zhang X."/>
            <person name="Xiang M."/>
            <person name="Wang C."/>
            <person name="Li S."/>
            <person name="Che Y."/>
            <person name="Ortiz-Lopez F.J."/>
            <person name="Bills G.F."/>
            <person name="Liu X."/>
            <person name="An Z."/>
        </authorList>
    </citation>
    <scope>NUCLEOTIDE SEQUENCE [LARGE SCALE GENOMIC DNA]</scope>
    <source>
        <strain evidence="2">ATCC 20868 / MF5171</strain>
    </source>
</reference>
<dbReference type="Proteomes" id="UP000016922">
    <property type="component" value="Unassembled WGS sequence"/>
</dbReference>
<keyword evidence="1" id="KW-0489">Methyltransferase</keyword>
<keyword evidence="2" id="KW-1185">Reference proteome</keyword>
<organism evidence="1 2">
    <name type="scientific">Glarea lozoyensis (strain ATCC 20868 / MF5171)</name>
    <dbReference type="NCBI Taxonomy" id="1116229"/>
    <lineage>
        <taxon>Eukaryota</taxon>
        <taxon>Fungi</taxon>
        <taxon>Dikarya</taxon>
        <taxon>Ascomycota</taxon>
        <taxon>Pezizomycotina</taxon>
        <taxon>Leotiomycetes</taxon>
        <taxon>Helotiales</taxon>
        <taxon>Helotiaceae</taxon>
        <taxon>Glarea</taxon>
    </lineage>
</organism>
<dbReference type="InterPro" id="IPR051654">
    <property type="entry name" value="Meroterpenoid_MTases"/>
</dbReference>
<proteinExistence type="predicted"/>
<dbReference type="eggNOG" id="ENOG502S0S9">
    <property type="taxonomic scope" value="Eukaryota"/>
</dbReference>
<dbReference type="InterPro" id="IPR029063">
    <property type="entry name" value="SAM-dependent_MTases_sf"/>
</dbReference>
<dbReference type="Gene3D" id="3.40.50.150">
    <property type="entry name" value="Vaccinia Virus protein VP39"/>
    <property type="match status" value="1"/>
</dbReference>
<evidence type="ECO:0000313" key="2">
    <source>
        <dbReference type="Proteomes" id="UP000016922"/>
    </source>
</evidence>
<dbReference type="SUPFAM" id="SSF53335">
    <property type="entry name" value="S-adenosyl-L-methionine-dependent methyltransferases"/>
    <property type="match status" value="1"/>
</dbReference>
<dbReference type="OrthoDB" id="2094832at2759"/>
<sequence length="286" mass="32827">MSAQDKPQYSEPVYTTAVDRARYPFYIPNIEKKLVPETRELLEKYSHIPLEQQSEHVHKIRDQAWQIRAYPCTGVGAWLVPQLCKLPIYPEILRRVNAGETFVDIGCFVGHDLRRLAYDGAPSNNLYGVDIVSHWDVGYEMFRDHDRFRATFIEADILSDAPALMLLKGKIDILSVTQVLHQWDWDAQVKVAKVLTTFTKPGSLIVGNQIGNPNAQEVTLKSVSVPMWRHNPASFEKFWAQVGNETGTKWEVQCWMRSFQEMSWDSKDGAWMEEGVGIIEFVVKQV</sequence>
<dbReference type="EMBL" id="KE145368">
    <property type="protein sequence ID" value="EPE28840.1"/>
    <property type="molecule type" value="Genomic_DNA"/>
</dbReference>
<dbReference type="GeneID" id="19469008"/>
<dbReference type="RefSeq" id="XP_008084748.1">
    <property type="nucleotide sequence ID" value="XM_008086557.1"/>
</dbReference>
<dbReference type="AlphaFoldDB" id="S3CT79"/>
<dbReference type="GO" id="GO:0008168">
    <property type="term" value="F:methyltransferase activity"/>
    <property type="evidence" value="ECO:0007669"/>
    <property type="project" value="UniProtKB-KW"/>
</dbReference>
<dbReference type="PANTHER" id="PTHR35897:SF2">
    <property type="entry name" value="METHYLTRANSFERASE DOMAIN-CONTAINING PROTEIN"/>
    <property type="match status" value="1"/>
</dbReference>